<reference evidence="6" key="1">
    <citation type="journal article" date="2019" name="Int. J. Syst. Evol. Microbiol.">
        <title>The Global Catalogue of Microorganisms (GCM) 10K type strain sequencing project: providing services to taxonomists for standard genome sequencing and annotation.</title>
        <authorList>
            <consortium name="The Broad Institute Genomics Platform"/>
            <consortium name="The Broad Institute Genome Sequencing Center for Infectious Disease"/>
            <person name="Wu L."/>
            <person name="Ma J."/>
        </authorList>
    </citation>
    <scope>NUCLEOTIDE SEQUENCE [LARGE SCALE GENOMIC DNA]</scope>
    <source>
        <strain evidence="6">NBRC 102122</strain>
    </source>
</reference>
<gene>
    <name evidence="5" type="ORF">GCM10007923_48640</name>
</gene>
<dbReference type="NCBIfam" id="NF006579">
    <property type="entry name" value="PRK09104.1"/>
    <property type="match status" value="1"/>
</dbReference>
<dbReference type="SUPFAM" id="SSF53187">
    <property type="entry name" value="Zn-dependent exopeptidases"/>
    <property type="match status" value="1"/>
</dbReference>
<keyword evidence="6" id="KW-1185">Reference proteome</keyword>
<evidence type="ECO:0000313" key="5">
    <source>
        <dbReference type="EMBL" id="GLR53648.1"/>
    </source>
</evidence>
<dbReference type="InterPro" id="IPR002933">
    <property type="entry name" value="Peptidase_M20"/>
</dbReference>
<organism evidence="5 6">
    <name type="scientific">Shinella yambaruensis</name>
    <dbReference type="NCBI Taxonomy" id="415996"/>
    <lineage>
        <taxon>Bacteria</taxon>
        <taxon>Pseudomonadati</taxon>
        <taxon>Pseudomonadota</taxon>
        <taxon>Alphaproteobacteria</taxon>
        <taxon>Hyphomicrobiales</taxon>
        <taxon>Rhizobiaceae</taxon>
        <taxon>Shinella</taxon>
    </lineage>
</organism>
<feature type="domain" description="Peptidase M20 dimerisation" evidence="4">
    <location>
        <begin position="204"/>
        <end position="360"/>
    </location>
</feature>
<evidence type="ECO:0000256" key="3">
    <source>
        <dbReference type="ARBA" id="ARBA00022801"/>
    </source>
</evidence>
<comment type="caution">
    <text evidence="5">The sequence shown here is derived from an EMBL/GenBank/DDBJ whole genome shotgun (WGS) entry which is preliminary data.</text>
</comment>
<evidence type="ECO:0000256" key="1">
    <source>
        <dbReference type="ARBA" id="ARBA00022670"/>
    </source>
</evidence>
<name>A0ABQ5ZLX8_9HYPH</name>
<dbReference type="Pfam" id="PF01546">
    <property type="entry name" value="Peptidase_M20"/>
    <property type="match status" value="1"/>
</dbReference>
<dbReference type="InterPro" id="IPR011650">
    <property type="entry name" value="Peptidase_M20_dimer"/>
</dbReference>
<proteinExistence type="predicted"/>
<sequence>MSRMDEVLRDIDGNFDTAVRKLLELIAIPSISSEPEGRDGIERAASWLKDELSSIGLPAEIVPTSGHPLVLARSSGAPNGARPKLLFYGHYDVQPVGDPGQWTHAPFEPRVREEEGLHRFYGRGASDSKSQLWTFIEALRAWKHIHGAFPADIIVLLEGEEECGSPSLPKFIEKHRDRLDCDVAFICDAEMWSPAQPAITTQLKGLVHERVKVSAPNPDLHSGHYGAVAANPIRILSTILAGLHDEEGRVTIDGFYDGVEEIPNVVREQWRELAKEPDLYGGVDLTGGITEAGYSALEAMWGRPTVDINGITGGNQGPGERSVLPGSATARLSFRLVAGQSPEKIRQQFQRHVRFRLPPGCSVEFEGSGGSSAVVLSQHSPFLAAAARGLQEEWGRPAILRGTGGAIPLVQQFSDVLGAECVVIGFILPSDAIHAPDERYDTERLLKGARSWVRIFGEIQNHAAAG</sequence>
<dbReference type="InterPro" id="IPR051458">
    <property type="entry name" value="Cyt/Met_Dipeptidase"/>
</dbReference>
<dbReference type="PANTHER" id="PTHR43270">
    <property type="entry name" value="BETA-ALA-HIS DIPEPTIDASE"/>
    <property type="match status" value="1"/>
</dbReference>
<evidence type="ECO:0000259" key="4">
    <source>
        <dbReference type="Pfam" id="PF07687"/>
    </source>
</evidence>
<dbReference type="EMBL" id="BSOP01000042">
    <property type="protein sequence ID" value="GLR53648.1"/>
    <property type="molecule type" value="Genomic_DNA"/>
</dbReference>
<protein>
    <recommendedName>
        <fullName evidence="4">Peptidase M20 dimerisation domain-containing protein</fullName>
    </recommendedName>
</protein>
<dbReference type="Gene3D" id="3.40.630.10">
    <property type="entry name" value="Zn peptidases"/>
    <property type="match status" value="1"/>
</dbReference>
<dbReference type="RefSeq" id="WP_244767711.1">
    <property type="nucleotide sequence ID" value="NZ_BSOP01000042.1"/>
</dbReference>
<keyword evidence="1" id="KW-0645">Protease</keyword>
<dbReference type="Gene3D" id="3.30.70.360">
    <property type="match status" value="1"/>
</dbReference>
<accession>A0ABQ5ZLX8</accession>
<dbReference type="Pfam" id="PF07687">
    <property type="entry name" value="M20_dimer"/>
    <property type="match status" value="1"/>
</dbReference>
<evidence type="ECO:0000313" key="6">
    <source>
        <dbReference type="Proteomes" id="UP001156702"/>
    </source>
</evidence>
<dbReference type="PANTHER" id="PTHR43270:SF12">
    <property type="entry name" value="SUCCINYL-DIAMINOPIMELATE DESUCCINYLASE"/>
    <property type="match status" value="1"/>
</dbReference>
<evidence type="ECO:0000256" key="2">
    <source>
        <dbReference type="ARBA" id="ARBA00022723"/>
    </source>
</evidence>
<dbReference type="Proteomes" id="UP001156702">
    <property type="component" value="Unassembled WGS sequence"/>
</dbReference>
<dbReference type="NCBIfam" id="NF005914">
    <property type="entry name" value="PRK07907.1"/>
    <property type="match status" value="1"/>
</dbReference>
<keyword evidence="2" id="KW-0479">Metal-binding</keyword>
<keyword evidence="3" id="KW-0378">Hydrolase</keyword>